<dbReference type="InterPro" id="IPR036236">
    <property type="entry name" value="Znf_C2H2_sf"/>
</dbReference>
<dbReference type="Proteomes" id="UP001152795">
    <property type="component" value="Unassembled WGS sequence"/>
</dbReference>
<keyword evidence="5" id="KW-0863">Zinc-finger</keyword>
<accession>A0A7D9EQ62</accession>
<evidence type="ECO:0000256" key="4">
    <source>
        <dbReference type="ARBA" id="ARBA00022737"/>
    </source>
</evidence>
<evidence type="ECO:0000256" key="9">
    <source>
        <dbReference type="ARBA" id="ARBA00023163"/>
    </source>
</evidence>
<reference evidence="13" key="1">
    <citation type="submission" date="2020-04" db="EMBL/GenBank/DDBJ databases">
        <authorList>
            <person name="Alioto T."/>
            <person name="Alioto T."/>
            <person name="Gomez Garrido J."/>
        </authorList>
    </citation>
    <scope>NUCLEOTIDE SEQUENCE</scope>
    <source>
        <strain evidence="13">A484AB</strain>
    </source>
</reference>
<dbReference type="OrthoDB" id="5951512at2759"/>
<keyword evidence="8" id="KW-0805">Transcription regulation</keyword>
<evidence type="ECO:0000256" key="2">
    <source>
        <dbReference type="ARBA" id="ARBA00022491"/>
    </source>
</evidence>
<comment type="subcellular location">
    <subcellularLocation>
        <location evidence="1">Nucleus</location>
    </subcellularLocation>
</comment>
<evidence type="ECO:0000256" key="12">
    <source>
        <dbReference type="SAM" id="MobiDB-lite"/>
    </source>
</evidence>
<keyword evidence="3" id="KW-0479">Metal-binding</keyword>
<dbReference type="AlphaFoldDB" id="A0A7D9EQ62"/>
<comment type="similarity">
    <text evidence="11">Belongs to the AEBP2/jing C2H2-type zinc-finger family.</text>
</comment>
<evidence type="ECO:0000256" key="1">
    <source>
        <dbReference type="ARBA" id="ARBA00004123"/>
    </source>
</evidence>
<dbReference type="GO" id="GO:0006357">
    <property type="term" value="P:regulation of transcription by RNA polymerase II"/>
    <property type="evidence" value="ECO:0007669"/>
    <property type="project" value="TreeGrafter"/>
</dbReference>
<dbReference type="InterPro" id="IPR013087">
    <property type="entry name" value="Znf_C2H2_type"/>
</dbReference>
<feature type="compositionally biased region" description="Polar residues" evidence="12">
    <location>
        <begin position="89"/>
        <end position="103"/>
    </location>
</feature>
<keyword evidence="7" id="KW-0156">Chromatin regulator</keyword>
<keyword evidence="6" id="KW-0862">Zinc</keyword>
<evidence type="ECO:0000256" key="10">
    <source>
        <dbReference type="ARBA" id="ARBA00023242"/>
    </source>
</evidence>
<comment type="caution">
    <text evidence="13">The sequence shown here is derived from an EMBL/GenBank/DDBJ whole genome shotgun (WGS) entry which is preliminary data.</text>
</comment>
<keyword evidence="10" id="KW-0539">Nucleus</keyword>
<evidence type="ECO:0000313" key="13">
    <source>
        <dbReference type="EMBL" id="CAB4013216.1"/>
    </source>
</evidence>
<evidence type="ECO:0000256" key="11">
    <source>
        <dbReference type="ARBA" id="ARBA00037930"/>
    </source>
</evidence>
<dbReference type="Pfam" id="PF26014">
    <property type="entry name" value="SH3_AEBP2_C"/>
    <property type="match status" value="1"/>
</dbReference>
<evidence type="ECO:0000256" key="5">
    <source>
        <dbReference type="ARBA" id="ARBA00022771"/>
    </source>
</evidence>
<dbReference type="EMBL" id="CACRXK020007804">
    <property type="protein sequence ID" value="CAB4013216.1"/>
    <property type="molecule type" value="Genomic_DNA"/>
</dbReference>
<dbReference type="PROSITE" id="PS50157">
    <property type="entry name" value="ZINC_FINGER_C2H2_2"/>
    <property type="match status" value="1"/>
</dbReference>
<keyword evidence="2" id="KW-0678">Repressor</keyword>
<evidence type="ECO:0000256" key="7">
    <source>
        <dbReference type="ARBA" id="ARBA00022853"/>
    </source>
</evidence>
<organism evidence="13 14">
    <name type="scientific">Paramuricea clavata</name>
    <name type="common">Red gorgonian</name>
    <name type="synonym">Violescent sea-whip</name>
    <dbReference type="NCBI Taxonomy" id="317549"/>
    <lineage>
        <taxon>Eukaryota</taxon>
        <taxon>Metazoa</taxon>
        <taxon>Cnidaria</taxon>
        <taxon>Anthozoa</taxon>
        <taxon>Octocorallia</taxon>
        <taxon>Malacalcyonacea</taxon>
        <taxon>Plexauridae</taxon>
        <taxon>Paramuricea</taxon>
    </lineage>
</organism>
<protein>
    <submittedName>
        <fullName evidence="13">Zinc finger AEBP2-like</fullName>
    </submittedName>
</protein>
<dbReference type="GO" id="GO:0008270">
    <property type="term" value="F:zinc ion binding"/>
    <property type="evidence" value="ECO:0007669"/>
    <property type="project" value="UniProtKB-KW"/>
</dbReference>
<dbReference type="SMART" id="SM00355">
    <property type="entry name" value="ZnF_C2H2"/>
    <property type="match status" value="3"/>
</dbReference>
<evidence type="ECO:0000256" key="8">
    <source>
        <dbReference type="ARBA" id="ARBA00023015"/>
    </source>
</evidence>
<dbReference type="InterPro" id="IPR052130">
    <property type="entry name" value="AEBP2/jing_C2H2-ZnF"/>
</dbReference>
<evidence type="ECO:0000256" key="6">
    <source>
        <dbReference type="ARBA" id="ARBA00022833"/>
    </source>
</evidence>
<dbReference type="GO" id="GO:0035098">
    <property type="term" value="C:ESC/E(Z) complex"/>
    <property type="evidence" value="ECO:0007669"/>
    <property type="project" value="TreeGrafter"/>
</dbReference>
<proteinExistence type="inferred from homology"/>
<keyword evidence="9" id="KW-0804">Transcription</keyword>
<evidence type="ECO:0000256" key="3">
    <source>
        <dbReference type="ARBA" id="ARBA00022723"/>
    </source>
</evidence>
<gene>
    <name evidence="13" type="ORF">PACLA_8A059650</name>
</gene>
<name>A0A7D9EQ62_PARCT</name>
<dbReference type="InterPro" id="IPR059034">
    <property type="entry name" value="SH3_AEBP2_C"/>
</dbReference>
<sequence length="368" mass="41662">MAAEAAIDSSQENKTTNLAGMKAKHKNGVILDKDIDISTYLEKQAHTNGHESLSTKLNGFYTHINSGKATASPVREGIRASSFRASPVRNKSMSVPTVDSSKSGVKGDNRLKGNTKPESLPCKWMDCHHTACDVPQLASHAQEQHVDPMKTCDIFVCLWQDCKVFNRPSCSMSWLTKHLESHIGVKPFKCIFEGCSLSFSTQTGLARHVPCHFQENVRQNKKNFNNNLGKDDSPSKRQLKRKRLKYIRYKKPGSHGKVEDFVDQHAVDSIKSRLESMVAKDQDTVGIDGSLIHFVGKPLGKRVNKKGEKEMLFRWIPESILPDEWLLDDDIKTPPRRCVPIHCLPNDVKAELHPSFYRRLSHRKKRRK</sequence>
<keyword evidence="4" id="KW-0677">Repeat</keyword>
<dbReference type="SUPFAM" id="SSF57667">
    <property type="entry name" value="beta-beta-alpha zinc fingers"/>
    <property type="match status" value="1"/>
</dbReference>
<keyword evidence="14" id="KW-1185">Reference proteome</keyword>
<dbReference type="PANTHER" id="PTHR46541:SF1">
    <property type="entry name" value="ZINC FINGER PROTEIN AEBP2"/>
    <property type="match status" value="1"/>
</dbReference>
<dbReference type="PANTHER" id="PTHR46541">
    <property type="entry name" value="ZINC FINGER PROTEIN AEBP2"/>
    <property type="match status" value="1"/>
</dbReference>
<feature type="region of interest" description="Disordered" evidence="12">
    <location>
        <begin position="89"/>
        <end position="112"/>
    </location>
</feature>
<evidence type="ECO:0000313" key="14">
    <source>
        <dbReference type="Proteomes" id="UP001152795"/>
    </source>
</evidence>
<dbReference type="GO" id="GO:0006325">
    <property type="term" value="P:chromatin organization"/>
    <property type="evidence" value="ECO:0007669"/>
    <property type="project" value="UniProtKB-KW"/>
</dbReference>
<dbReference type="Gene3D" id="3.30.160.60">
    <property type="entry name" value="Classic Zinc Finger"/>
    <property type="match status" value="2"/>
</dbReference>
<dbReference type="PROSITE" id="PS00028">
    <property type="entry name" value="ZINC_FINGER_C2H2_1"/>
    <property type="match status" value="1"/>
</dbReference>